<feature type="coiled-coil region" evidence="1">
    <location>
        <begin position="28"/>
        <end position="76"/>
    </location>
</feature>
<keyword evidence="3" id="KW-1185">Reference proteome</keyword>
<proteinExistence type="predicted"/>
<organism evidence="2 3">
    <name type="scientific">Paludibacterium paludis</name>
    <dbReference type="NCBI Taxonomy" id="1225769"/>
    <lineage>
        <taxon>Bacteria</taxon>
        <taxon>Pseudomonadati</taxon>
        <taxon>Pseudomonadota</taxon>
        <taxon>Betaproteobacteria</taxon>
        <taxon>Neisseriales</taxon>
        <taxon>Chromobacteriaceae</taxon>
        <taxon>Paludibacterium</taxon>
    </lineage>
</organism>
<sequence>MPQVRQRGAPGLTCPAALAILAAMDTEIQYLETRVAALIERVRELESRNGRFAEALSQALKDNAELNYRLEEARSRVGALISRLPCDEEVNS</sequence>
<dbReference type="Proteomes" id="UP000645257">
    <property type="component" value="Unassembled WGS sequence"/>
</dbReference>
<dbReference type="EMBL" id="BMYX01000009">
    <property type="protein sequence ID" value="GGY15976.1"/>
    <property type="molecule type" value="Genomic_DNA"/>
</dbReference>
<accession>A0A918P3E4</accession>
<comment type="caution">
    <text evidence="2">The sequence shown here is derived from an EMBL/GenBank/DDBJ whole genome shotgun (WGS) entry which is preliminary data.</text>
</comment>
<evidence type="ECO:0000313" key="3">
    <source>
        <dbReference type="Proteomes" id="UP000645257"/>
    </source>
</evidence>
<evidence type="ECO:0008006" key="4">
    <source>
        <dbReference type="Google" id="ProtNLM"/>
    </source>
</evidence>
<name>A0A918P3E4_9NEIS</name>
<protein>
    <recommendedName>
        <fullName evidence="4">Cell division protein ZapB</fullName>
    </recommendedName>
</protein>
<evidence type="ECO:0000256" key="1">
    <source>
        <dbReference type="SAM" id="Coils"/>
    </source>
</evidence>
<keyword evidence="1" id="KW-0175">Coiled coil</keyword>
<reference evidence="2" key="2">
    <citation type="submission" date="2020-09" db="EMBL/GenBank/DDBJ databases">
        <authorList>
            <person name="Sun Q."/>
            <person name="Kim S."/>
        </authorList>
    </citation>
    <scope>NUCLEOTIDE SEQUENCE</scope>
    <source>
        <strain evidence="2">KCTC 32182</strain>
    </source>
</reference>
<evidence type="ECO:0000313" key="2">
    <source>
        <dbReference type="EMBL" id="GGY15976.1"/>
    </source>
</evidence>
<reference evidence="2" key="1">
    <citation type="journal article" date="2014" name="Int. J. Syst. Evol. Microbiol.">
        <title>Complete genome sequence of Corynebacterium casei LMG S-19264T (=DSM 44701T), isolated from a smear-ripened cheese.</title>
        <authorList>
            <consortium name="US DOE Joint Genome Institute (JGI-PGF)"/>
            <person name="Walter F."/>
            <person name="Albersmeier A."/>
            <person name="Kalinowski J."/>
            <person name="Ruckert C."/>
        </authorList>
    </citation>
    <scope>NUCLEOTIDE SEQUENCE</scope>
    <source>
        <strain evidence="2">KCTC 32182</strain>
    </source>
</reference>
<gene>
    <name evidence="2" type="ORF">GCM10011289_19200</name>
</gene>
<dbReference type="AlphaFoldDB" id="A0A918P3E4"/>